<dbReference type="PANTHER" id="PTHR41521">
    <property type="match status" value="1"/>
</dbReference>
<name>A0A4R1F0U6_9GAMM</name>
<sequence>MQEAYIIGNITVKDETRWAEYKSKVPDTLIPWGGTLVFRGETLKGFTNSSARADSSHTDNVIIKFPNQQSLDNWIESDAYQALIPNRDLAANIDLVSYLSMA</sequence>
<keyword evidence="3" id="KW-1185">Reference proteome</keyword>
<reference evidence="2 3" key="1">
    <citation type="submission" date="2019-03" db="EMBL/GenBank/DDBJ databases">
        <title>Genomic Encyclopedia of Type Strains, Phase IV (KMG-IV): sequencing the most valuable type-strain genomes for metagenomic binning, comparative biology and taxonomic classification.</title>
        <authorList>
            <person name="Goeker M."/>
        </authorList>
    </citation>
    <scope>NUCLEOTIDE SEQUENCE [LARGE SCALE GENOMIC DNA]</scope>
    <source>
        <strain evidence="2 3">DSM 24830</strain>
    </source>
</reference>
<dbReference type="Proteomes" id="UP000294887">
    <property type="component" value="Unassembled WGS sequence"/>
</dbReference>
<dbReference type="Pfam" id="PF07045">
    <property type="entry name" value="DUF1330"/>
    <property type="match status" value="1"/>
</dbReference>
<dbReference type="PANTHER" id="PTHR41521:SF4">
    <property type="entry name" value="BLR0684 PROTEIN"/>
    <property type="match status" value="1"/>
</dbReference>
<organism evidence="2 3">
    <name type="scientific">Cocleimonas flava</name>
    <dbReference type="NCBI Taxonomy" id="634765"/>
    <lineage>
        <taxon>Bacteria</taxon>
        <taxon>Pseudomonadati</taxon>
        <taxon>Pseudomonadota</taxon>
        <taxon>Gammaproteobacteria</taxon>
        <taxon>Thiotrichales</taxon>
        <taxon>Thiotrichaceae</taxon>
        <taxon>Cocleimonas</taxon>
    </lineage>
</organism>
<dbReference type="EMBL" id="SMFQ01000003">
    <property type="protein sequence ID" value="TCJ87423.1"/>
    <property type="molecule type" value="Genomic_DNA"/>
</dbReference>
<proteinExistence type="predicted"/>
<dbReference type="Gene3D" id="3.30.70.100">
    <property type="match status" value="1"/>
</dbReference>
<evidence type="ECO:0000259" key="1">
    <source>
        <dbReference type="Pfam" id="PF07045"/>
    </source>
</evidence>
<comment type="caution">
    <text evidence="2">The sequence shown here is derived from an EMBL/GenBank/DDBJ whole genome shotgun (WGS) entry which is preliminary data.</text>
</comment>
<protein>
    <submittedName>
        <fullName evidence="2">Uncharacterized protein (DUF1330 family)</fullName>
    </submittedName>
</protein>
<feature type="domain" description="DUF1330" evidence="1">
    <location>
        <begin position="4"/>
        <end position="96"/>
    </location>
</feature>
<dbReference type="SUPFAM" id="SSF54909">
    <property type="entry name" value="Dimeric alpha+beta barrel"/>
    <property type="match status" value="1"/>
</dbReference>
<dbReference type="OrthoDB" id="9806380at2"/>
<accession>A0A4R1F0U6</accession>
<evidence type="ECO:0000313" key="2">
    <source>
        <dbReference type="EMBL" id="TCJ87423.1"/>
    </source>
</evidence>
<dbReference type="AlphaFoldDB" id="A0A4R1F0U6"/>
<evidence type="ECO:0000313" key="3">
    <source>
        <dbReference type="Proteomes" id="UP000294887"/>
    </source>
</evidence>
<dbReference type="InterPro" id="IPR011008">
    <property type="entry name" value="Dimeric_a/b-barrel"/>
</dbReference>
<dbReference type="RefSeq" id="WP_131905699.1">
    <property type="nucleotide sequence ID" value="NZ_BAAAFU010000004.1"/>
</dbReference>
<dbReference type="InterPro" id="IPR010753">
    <property type="entry name" value="DUF1330"/>
</dbReference>
<gene>
    <name evidence="2" type="ORF">EV695_1933</name>
</gene>